<keyword evidence="4" id="KW-0378">Hydrolase</keyword>
<reference evidence="11 12" key="1">
    <citation type="submission" date="2024-04" db="EMBL/GenBank/DDBJ databases">
        <title>Tritrichomonas musculus Genome.</title>
        <authorList>
            <person name="Alves-Ferreira E."/>
            <person name="Grigg M."/>
            <person name="Lorenzi H."/>
            <person name="Galac M."/>
        </authorList>
    </citation>
    <scope>NUCLEOTIDE SEQUENCE [LARGE SCALE GENOMIC DNA]</scope>
    <source>
        <strain evidence="11 12">EAF2021</strain>
    </source>
</reference>
<dbReference type="PANTHER" id="PTHR45623">
    <property type="entry name" value="CHROMODOMAIN-HELICASE-DNA-BINDING PROTEIN 3-RELATED-RELATED"/>
    <property type="match status" value="1"/>
</dbReference>
<proteinExistence type="predicted"/>
<dbReference type="InterPro" id="IPR038718">
    <property type="entry name" value="SNF2-like_sf"/>
</dbReference>
<evidence type="ECO:0000256" key="5">
    <source>
        <dbReference type="ARBA" id="ARBA00022840"/>
    </source>
</evidence>
<keyword evidence="3" id="KW-0547">Nucleotide-binding</keyword>
<dbReference type="PROSITE" id="PS50013">
    <property type="entry name" value="CHROMO_2"/>
    <property type="match status" value="1"/>
</dbReference>
<dbReference type="Gene3D" id="3.40.50.10810">
    <property type="entry name" value="Tandem AAA-ATPase domain"/>
    <property type="match status" value="1"/>
</dbReference>
<keyword evidence="12" id="KW-1185">Reference proteome</keyword>
<feature type="region of interest" description="Disordered" evidence="7">
    <location>
        <begin position="187"/>
        <end position="206"/>
    </location>
</feature>
<dbReference type="EMBL" id="JAPFFF010000012">
    <property type="protein sequence ID" value="KAK8876289.1"/>
    <property type="molecule type" value="Genomic_DNA"/>
</dbReference>
<dbReference type="Gene3D" id="2.40.50.40">
    <property type="match status" value="1"/>
</dbReference>
<dbReference type="Pfam" id="PF00176">
    <property type="entry name" value="SNF2-rel_dom"/>
    <property type="match status" value="1"/>
</dbReference>
<evidence type="ECO:0000256" key="1">
    <source>
        <dbReference type="ARBA" id="ARBA00004123"/>
    </source>
</evidence>
<dbReference type="InterPro" id="IPR027417">
    <property type="entry name" value="P-loop_NTPase"/>
</dbReference>
<dbReference type="InterPro" id="IPR049730">
    <property type="entry name" value="SNF2/RAD54-like_C"/>
</dbReference>
<dbReference type="Gene3D" id="3.40.50.300">
    <property type="entry name" value="P-loop containing nucleotide triphosphate hydrolases"/>
    <property type="match status" value="1"/>
</dbReference>
<dbReference type="InterPro" id="IPR014001">
    <property type="entry name" value="Helicase_ATP-bd"/>
</dbReference>
<evidence type="ECO:0000256" key="7">
    <source>
        <dbReference type="SAM" id="MobiDB-lite"/>
    </source>
</evidence>
<evidence type="ECO:0000313" key="11">
    <source>
        <dbReference type="EMBL" id="KAK8876289.1"/>
    </source>
</evidence>
<evidence type="ECO:0000259" key="9">
    <source>
        <dbReference type="PROSITE" id="PS51192"/>
    </source>
</evidence>
<gene>
    <name evidence="11" type="ORF">M9Y10_006484</name>
</gene>
<dbReference type="SUPFAM" id="SSF52540">
    <property type="entry name" value="P-loop containing nucleoside triphosphate hydrolases"/>
    <property type="match status" value="2"/>
</dbReference>
<dbReference type="InterPro" id="IPR000330">
    <property type="entry name" value="SNF2_N"/>
</dbReference>
<dbReference type="CDD" id="cd18793">
    <property type="entry name" value="SF2_C_SNF"/>
    <property type="match status" value="1"/>
</dbReference>
<protein>
    <submittedName>
        <fullName evidence="11">Choline dehydrogenase 6</fullName>
    </submittedName>
</protein>
<feature type="domain" description="Chromo" evidence="8">
    <location>
        <begin position="135"/>
        <end position="192"/>
    </location>
</feature>
<comment type="subcellular location">
    <subcellularLocation>
        <location evidence="1">Nucleus</location>
    </subcellularLocation>
</comment>
<evidence type="ECO:0000256" key="4">
    <source>
        <dbReference type="ARBA" id="ARBA00022801"/>
    </source>
</evidence>
<evidence type="ECO:0000259" key="8">
    <source>
        <dbReference type="PROSITE" id="PS50013"/>
    </source>
</evidence>
<dbReference type="InterPro" id="IPR016197">
    <property type="entry name" value="Chromo-like_dom_sf"/>
</dbReference>
<feature type="compositionally biased region" description="Polar residues" evidence="7">
    <location>
        <begin position="189"/>
        <end position="199"/>
    </location>
</feature>
<evidence type="ECO:0000256" key="6">
    <source>
        <dbReference type="ARBA" id="ARBA00023242"/>
    </source>
</evidence>
<dbReference type="PROSITE" id="PS51192">
    <property type="entry name" value="HELICASE_ATP_BIND_1"/>
    <property type="match status" value="1"/>
</dbReference>
<evidence type="ECO:0000256" key="2">
    <source>
        <dbReference type="ARBA" id="ARBA00022737"/>
    </source>
</evidence>
<organism evidence="11 12">
    <name type="scientific">Tritrichomonas musculus</name>
    <dbReference type="NCBI Taxonomy" id="1915356"/>
    <lineage>
        <taxon>Eukaryota</taxon>
        <taxon>Metamonada</taxon>
        <taxon>Parabasalia</taxon>
        <taxon>Tritrichomonadida</taxon>
        <taxon>Tritrichomonadidae</taxon>
        <taxon>Tritrichomonas</taxon>
    </lineage>
</organism>
<dbReference type="SMART" id="SM00487">
    <property type="entry name" value="DEXDc"/>
    <property type="match status" value="1"/>
</dbReference>
<dbReference type="InterPro" id="IPR023780">
    <property type="entry name" value="Chromo_domain"/>
</dbReference>
<keyword evidence="2" id="KW-0677">Repeat</keyword>
<feature type="domain" description="Helicase C-terminal" evidence="10">
    <location>
        <begin position="546"/>
        <end position="708"/>
    </location>
</feature>
<dbReference type="PROSITE" id="PS51194">
    <property type="entry name" value="HELICASE_CTER"/>
    <property type="match status" value="1"/>
</dbReference>
<dbReference type="Pfam" id="PF00385">
    <property type="entry name" value="Chromo"/>
    <property type="match status" value="1"/>
</dbReference>
<dbReference type="Pfam" id="PF00271">
    <property type="entry name" value="Helicase_C"/>
    <property type="match status" value="1"/>
</dbReference>
<dbReference type="PANTHER" id="PTHR45623:SF11">
    <property type="entry name" value="KISMET, ISOFORM C"/>
    <property type="match status" value="1"/>
</dbReference>
<sequence length="1315" mass="154507">MNSFDESSSTVISNYESNLDLDENSISEYESDSDDSESLLTVGTIIGINKPNLSYKSPPLLFYVRINGKSYRSCQWATKDEVCQTKRGSFLYGLYVNKHSVFEKFGQFKKNSIFPVSQKFNLFLPFNSNFGIGHLTPEFIISVKKVNEKKKYLVKWQSLDIDKSTWENEDEIPLNLIESFYQRRKNPHSKSYTPTNGENEPQYKPFKESPIFKNGNKLTDYQVDGLNWLQMCWFQRRNSILSDEMGLGKTIESISIIDCLSKWYPSWGPFLVVCPLSTLHNWLDELKKWTDFRVVSMIGSKENRKIIKENLIYERNGLIENKEKIIFDVLVVSYEWLNMELKFIQQFKFMYTIIDEAHRIKNSNTSVYKNCLSIRSHHFLLMTGTPIQNNLFEIWSLLHFINPSQFDNLIEFEEQFSDKENPDTIEKLQEVLRPFIFRRKKNDVSLDLPEKEEIIIEVEMTEIQRTFSQFFIKENLSILKDSMNKMSLNNIMVQLRKLFCHPFLFPNLEEICNTQYKEAHSIPLDEELSIDDEMKSLILASGKMILIDKLLPKLKEKNHKVLIFSQFTSILDILEDYLEYRRYPYERLDGSCATEMRSRSIDNFQKDDDLFIFLLSTRAGGLGINLTKADTVIIYDSDWNPLNDIQAQARCHRIGQSQKVLIYRLVTRCSYESEMFWRASKKLALDYAILDSAPKGNDENVQKKNSLEEKKELEMILKKGAYYTFKDDSSEIDKFCSENIDQILKKRSFTRKDVVSGGNSLFSKVSFDSNTDVEILNENFWDKLTANKKIINFKDKKDKLKSKQEPLKAMKLDGSDDQNKNDSSIVCEYQNVIHYYPKLNENDINLYEISLSDFCNFDSFKKSIHINVYKGALSALEHYGVALSRLFVSESTYEICKTFLIFAFFELPVEWKKIYYSYLKEFIPDFSKQISKTQFKELADKQFVSSLFKNNPLKIIENAFNWDIFYKVALFMTTEKLPENFQFAPEMCSCQGWTPICDFNAVISFLNSDKHSNFIKKNDLPFKSMIDKNPSIKTWIFTRIKLIVSEVYPLIPDTFDIHQPNSDQILKEIGNFEMFSKLNRHVLHPTKMTKDVQKKLLRILYLYGIPKYDAVLKFKEILGNKIINDDLVLLFIVKVLIKAMKHRPSLIDLLKLLPNFDYASIPKNDVVDIRWIDENAIIAVASNLDLIHQIRENYDFFDSRKEIFEITLRNWKEILPKCPWWDFQCDFALFNATACYGFLLNSMFCYLLKVDKPSEFESISYEEIFNWKDQELANLKPIMLKSQKFTWTFCSIDMKIKRIEQILEMVSLDKEYFGI</sequence>
<evidence type="ECO:0000259" key="10">
    <source>
        <dbReference type="PROSITE" id="PS51194"/>
    </source>
</evidence>
<dbReference type="InterPro" id="IPR000953">
    <property type="entry name" value="Chromo/chromo_shadow_dom"/>
</dbReference>
<dbReference type="Proteomes" id="UP001470230">
    <property type="component" value="Unassembled WGS sequence"/>
</dbReference>
<dbReference type="SMART" id="SM00298">
    <property type="entry name" value="CHROMO"/>
    <property type="match status" value="1"/>
</dbReference>
<keyword evidence="5" id="KW-0067">ATP-binding</keyword>
<evidence type="ECO:0000313" key="12">
    <source>
        <dbReference type="Proteomes" id="UP001470230"/>
    </source>
</evidence>
<dbReference type="SUPFAM" id="SSF54160">
    <property type="entry name" value="Chromo domain-like"/>
    <property type="match status" value="1"/>
</dbReference>
<dbReference type="SMART" id="SM00490">
    <property type="entry name" value="HELICc"/>
    <property type="match status" value="1"/>
</dbReference>
<evidence type="ECO:0000256" key="3">
    <source>
        <dbReference type="ARBA" id="ARBA00022741"/>
    </source>
</evidence>
<accession>A0ABR2JEC2</accession>
<dbReference type="InterPro" id="IPR001650">
    <property type="entry name" value="Helicase_C-like"/>
</dbReference>
<name>A0ABR2JEC2_9EUKA</name>
<comment type="caution">
    <text evidence="11">The sequence shown here is derived from an EMBL/GenBank/DDBJ whole genome shotgun (WGS) entry which is preliminary data.</text>
</comment>
<feature type="domain" description="Helicase ATP-binding" evidence="9">
    <location>
        <begin position="230"/>
        <end position="404"/>
    </location>
</feature>
<keyword evidence="6" id="KW-0539">Nucleus</keyword>